<name>A0ABP7CKY9_9PSEU</name>
<dbReference type="EMBL" id="BAABBE010000106">
    <property type="protein sequence ID" value="GAA3690992.1"/>
    <property type="molecule type" value="Genomic_DNA"/>
</dbReference>
<accession>A0ABP7CKY9</accession>
<feature type="signal peptide" evidence="1">
    <location>
        <begin position="1"/>
        <end position="28"/>
    </location>
</feature>
<comment type="caution">
    <text evidence="2">The sequence shown here is derived from an EMBL/GenBank/DDBJ whole genome shotgun (WGS) entry which is preliminary data.</text>
</comment>
<evidence type="ECO:0000256" key="1">
    <source>
        <dbReference type="SAM" id="SignalP"/>
    </source>
</evidence>
<evidence type="ECO:0000313" key="3">
    <source>
        <dbReference type="Proteomes" id="UP001500711"/>
    </source>
</evidence>
<reference evidence="3" key="1">
    <citation type="journal article" date="2019" name="Int. J. Syst. Evol. Microbiol.">
        <title>The Global Catalogue of Microorganisms (GCM) 10K type strain sequencing project: providing services to taxonomists for standard genome sequencing and annotation.</title>
        <authorList>
            <consortium name="The Broad Institute Genomics Platform"/>
            <consortium name="The Broad Institute Genome Sequencing Center for Infectious Disease"/>
            <person name="Wu L."/>
            <person name="Ma J."/>
        </authorList>
    </citation>
    <scope>NUCLEOTIDE SEQUENCE [LARGE SCALE GENOMIC DNA]</scope>
    <source>
        <strain evidence="3">JCM 17494</strain>
    </source>
</reference>
<keyword evidence="1" id="KW-0732">Signal</keyword>
<dbReference type="RefSeq" id="WP_346137402.1">
    <property type="nucleotide sequence ID" value="NZ_BAABBE010000106.1"/>
</dbReference>
<protein>
    <submittedName>
        <fullName evidence="2">Uncharacterized protein</fullName>
    </submittedName>
</protein>
<keyword evidence="3" id="KW-1185">Reference proteome</keyword>
<dbReference type="Proteomes" id="UP001500711">
    <property type="component" value="Unassembled WGS sequence"/>
</dbReference>
<sequence>MRHRIANVLAAGAAVACLATGAAATANAAVGADRGEPVVVVCDTGLLGTGLLGSDGSLITDCGLVPDVLAGVDLG</sequence>
<proteinExistence type="predicted"/>
<organism evidence="2 3">
    <name type="scientific">Lentzea roselyniae</name>
    <dbReference type="NCBI Taxonomy" id="531940"/>
    <lineage>
        <taxon>Bacteria</taxon>
        <taxon>Bacillati</taxon>
        <taxon>Actinomycetota</taxon>
        <taxon>Actinomycetes</taxon>
        <taxon>Pseudonocardiales</taxon>
        <taxon>Pseudonocardiaceae</taxon>
        <taxon>Lentzea</taxon>
    </lineage>
</organism>
<dbReference type="PROSITE" id="PS51257">
    <property type="entry name" value="PROKAR_LIPOPROTEIN"/>
    <property type="match status" value="1"/>
</dbReference>
<feature type="chain" id="PRO_5046886443" evidence="1">
    <location>
        <begin position="29"/>
        <end position="75"/>
    </location>
</feature>
<gene>
    <name evidence="2" type="ORF">GCM10022267_91510</name>
</gene>
<evidence type="ECO:0000313" key="2">
    <source>
        <dbReference type="EMBL" id="GAA3690992.1"/>
    </source>
</evidence>